<keyword evidence="4" id="KW-1003">Cell membrane</keyword>
<feature type="domain" description="ABC transporter" evidence="9">
    <location>
        <begin position="6"/>
        <end position="242"/>
    </location>
</feature>
<dbReference type="EMBL" id="PVWO01000235">
    <property type="protein sequence ID" value="PSB54761.1"/>
    <property type="molecule type" value="Genomic_DNA"/>
</dbReference>
<organism evidence="10 11">
    <name type="scientific">Chamaesiphon polymorphus CCALA 037</name>
    <dbReference type="NCBI Taxonomy" id="2107692"/>
    <lineage>
        <taxon>Bacteria</taxon>
        <taxon>Bacillati</taxon>
        <taxon>Cyanobacteriota</taxon>
        <taxon>Cyanophyceae</taxon>
        <taxon>Gomontiellales</taxon>
        <taxon>Chamaesiphonaceae</taxon>
        <taxon>Chamaesiphon</taxon>
    </lineage>
</organism>
<dbReference type="PANTHER" id="PTHR43553">
    <property type="entry name" value="HEAVY METAL TRANSPORTER"/>
    <property type="match status" value="1"/>
</dbReference>
<dbReference type="InterPro" id="IPR015856">
    <property type="entry name" value="ABC_transpr_CbiO/EcfA_su"/>
</dbReference>
<reference evidence="10 11" key="1">
    <citation type="submission" date="2018-03" db="EMBL/GenBank/DDBJ databases">
        <title>The ancient ancestry and fast evolution of plastids.</title>
        <authorList>
            <person name="Moore K.R."/>
            <person name="Magnabosco C."/>
            <person name="Momper L."/>
            <person name="Gold D.A."/>
            <person name="Bosak T."/>
            <person name="Fournier G.P."/>
        </authorList>
    </citation>
    <scope>NUCLEOTIDE SEQUENCE [LARGE SCALE GENOMIC DNA]</scope>
    <source>
        <strain evidence="10 11">CCALA 037</strain>
    </source>
</reference>
<dbReference type="GO" id="GO:0005524">
    <property type="term" value="F:ATP binding"/>
    <property type="evidence" value="ECO:0007669"/>
    <property type="project" value="UniProtKB-KW"/>
</dbReference>
<evidence type="ECO:0000256" key="4">
    <source>
        <dbReference type="ARBA" id="ARBA00022475"/>
    </source>
</evidence>
<evidence type="ECO:0000256" key="2">
    <source>
        <dbReference type="ARBA" id="ARBA00005417"/>
    </source>
</evidence>
<dbReference type="CDD" id="cd03225">
    <property type="entry name" value="ABC_cobalt_CbiO_domain1"/>
    <property type="match status" value="1"/>
</dbReference>
<dbReference type="PANTHER" id="PTHR43553:SF24">
    <property type="entry name" value="ENERGY-COUPLING FACTOR TRANSPORTER ATP-BINDING PROTEIN ECFA1"/>
    <property type="match status" value="1"/>
</dbReference>
<keyword evidence="7" id="KW-1278">Translocase</keyword>
<sequence length="280" mass="31449">MSEYLLEFKDVYYSYPMATSPTLQGLNLRLPKYKKTALIGQNGCGKSTMFLIADGLAKPDRGVVMLDNIPLTFDRAALKRWRQRVGLVFQDPEQQLVAPTVAADISYGLCNQGLSEAEVAAKVTQTLRDFNLEALAMSPLQHLSLGQKKRVSIAGVMALQPDLLLLDEPTAYLDPVQTRNLLIELEAIAKLGTTLLIATHDLDFVYQWADWVLVMEQGKLIAEGETIAVFTQLQSMPDFALGMPILWQMWSRLADRMPHLPAPRSIDEFTTYLEKDRFNN</sequence>
<evidence type="ECO:0000256" key="3">
    <source>
        <dbReference type="ARBA" id="ARBA00022448"/>
    </source>
</evidence>
<dbReference type="OrthoDB" id="9784332at2"/>
<dbReference type="InterPro" id="IPR027417">
    <property type="entry name" value="P-loop_NTPase"/>
</dbReference>
<name>A0A2T1GBY1_9CYAN</name>
<comment type="caution">
    <text evidence="10">The sequence shown here is derived from an EMBL/GenBank/DDBJ whole genome shotgun (WGS) entry which is preliminary data.</text>
</comment>
<dbReference type="SUPFAM" id="SSF52540">
    <property type="entry name" value="P-loop containing nucleoside triphosphate hydrolases"/>
    <property type="match status" value="1"/>
</dbReference>
<dbReference type="Pfam" id="PF00005">
    <property type="entry name" value="ABC_tran"/>
    <property type="match status" value="1"/>
</dbReference>
<dbReference type="AlphaFoldDB" id="A0A2T1GBY1"/>
<dbReference type="Proteomes" id="UP000238937">
    <property type="component" value="Unassembled WGS sequence"/>
</dbReference>
<evidence type="ECO:0000313" key="11">
    <source>
        <dbReference type="Proteomes" id="UP000238937"/>
    </source>
</evidence>
<keyword evidence="11" id="KW-1185">Reference proteome</keyword>
<dbReference type="PROSITE" id="PS00211">
    <property type="entry name" value="ABC_TRANSPORTER_1"/>
    <property type="match status" value="1"/>
</dbReference>
<evidence type="ECO:0000256" key="5">
    <source>
        <dbReference type="ARBA" id="ARBA00022741"/>
    </source>
</evidence>
<dbReference type="GO" id="GO:0016887">
    <property type="term" value="F:ATP hydrolysis activity"/>
    <property type="evidence" value="ECO:0007669"/>
    <property type="project" value="InterPro"/>
</dbReference>
<comment type="similarity">
    <text evidence="2">Belongs to the ABC transporter superfamily.</text>
</comment>
<dbReference type="GO" id="GO:0043190">
    <property type="term" value="C:ATP-binding cassette (ABC) transporter complex"/>
    <property type="evidence" value="ECO:0007669"/>
    <property type="project" value="TreeGrafter"/>
</dbReference>
<evidence type="ECO:0000259" key="9">
    <source>
        <dbReference type="PROSITE" id="PS50893"/>
    </source>
</evidence>
<dbReference type="RefSeq" id="WP_106307407.1">
    <property type="nucleotide sequence ID" value="NZ_PVWO01000235.1"/>
</dbReference>
<keyword evidence="3" id="KW-0813">Transport</keyword>
<dbReference type="GO" id="GO:0042626">
    <property type="term" value="F:ATPase-coupled transmembrane transporter activity"/>
    <property type="evidence" value="ECO:0007669"/>
    <property type="project" value="TreeGrafter"/>
</dbReference>
<dbReference type="PROSITE" id="PS50893">
    <property type="entry name" value="ABC_TRANSPORTER_2"/>
    <property type="match status" value="1"/>
</dbReference>
<keyword evidence="6 10" id="KW-0067">ATP-binding</keyword>
<accession>A0A2T1GBY1</accession>
<keyword evidence="5" id="KW-0547">Nucleotide-binding</keyword>
<dbReference type="InterPro" id="IPR003439">
    <property type="entry name" value="ABC_transporter-like_ATP-bd"/>
</dbReference>
<evidence type="ECO:0000256" key="7">
    <source>
        <dbReference type="ARBA" id="ARBA00022967"/>
    </source>
</evidence>
<evidence type="ECO:0000256" key="1">
    <source>
        <dbReference type="ARBA" id="ARBA00004236"/>
    </source>
</evidence>
<evidence type="ECO:0000313" key="10">
    <source>
        <dbReference type="EMBL" id="PSB54761.1"/>
    </source>
</evidence>
<dbReference type="FunFam" id="3.40.50.300:FF:000224">
    <property type="entry name" value="Energy-coupling factor transporter ATP-binding protein EcfA"/>
    <property type="match status" value="1"/>
</dbReference>
<dbReference type="InterPro" id="IPR003593">
    <property type="entry name" value="AAA+_ATPase"/>
</dbReference>
<evidence type="ECO:0000256" key="8">
    <source>
        <dbReference type="ARBA" id="ARBA00023136"/>
    </source>
</evidence>
<dbReference type="InterPro" id="IPR050095">
    <property type="entry name" value="ECF_ABC_transporter_ATP-bd"/>
</dbReference>
<proteinExistence type="inferred from homology"/>
<dbReference type="InterPro" id="IPR017871">
    <property type="entry name" value="ABC_transporter-like_CS"/>
</dbReference>
<gene>
    <name evidence="10" type="ORF">C7B77_17175</name>
</gene>
<keyword evidence="8" id="KW-0472">Membrane</keyword>
<protein>
    <submittedName>
        <fullName evidence="10">Cobalt ABC transporter ATP-binding protein</fullName>
    </submittedName>
</protein>
<dbReference type="Gene3D" id="3.40.50.300">
    <property type="entry name" value="P-loop containing nucleotide triphosphate hydrolases"/>
    <property type="match status" value="1"/>
</dbReference>
<comment type="subcellular location">
    <subcellularLocation>
        <location evidence="1">Cell membrane</location>
    </subcellularLocation>
</comment>
<evidence type="ECO:0000256" key="6">
    <source>
        <dbReference type="ARBA" id="ARBA00022840"/>
    </source>
</evidence>
<dbReference type="SMART" id="SM00382">
    <property type="entry name" value="AAA"/>
    <property type="match status" value="1"/>
</dbReference>